<sequence>MALYTQIETAKWQKITLYRQDTNYDINRRGVTEVARTHLMKDRVRSKREARSEWISRNQFSPLRWMQPKATKDEPGTDTVAANLKDPKEVNAQPSLTRRPMSHYAAVIDFQNDMAMTESVKKKSRSMSPMRARRKGLATTPDVEPRESPSETDSSDTGQDQTSTSTESWRDKPTGSADDGEKIPGGDGGWPSFETGQLQADHNRRRISLMSDSEFRLSLIEGVQIENTTLQETTDQRSALESANAPSNEVLSELTSSVGHAPIPLLPPDCNLIRYFAANAATMIGFDRYPAIVEQYDPILTLFVPFALGNQWCFETMVFLFSAYHHQNRSLSTDIDLLDAEKQYLASRQNGILARTRSRISALASQHDSSDEDVVAFLFLALSEYCAGNRGIGLMHFKAWRNYCEMRRQFNVPPCKLPCKKIVWWCISMLVEDDVPLHTLFNPSTRAKVRADPERLFRYFANYDDSRPTEKPARPSPGERRITC</sequence>
<accession>A0ABR0JQS0</accession>
<protein>
    <recommendedName>
        <fullName evidence="4">Transcription factor domain-containing protein</fullName>
    </recommendedName>
</protein>
<comment type="caution">
    <text evidence="2">The sequence shown here is derived from an EMBL/GenBank/DDBJ whole genome shotgun (WGS) entry which is preliminary data.</text>
</comment>
<evidence type="ECO:0000256" key="1">
    <source>
        <dbReference type="SAM" id="MobiDB-lite"/>
    </source>
</evidence>
<gene>
    <name evidence="2" type="ORF">LTR69_000420</name>
</gene>
<feature type="region of interest" description="Disordered" evidence="1">
    <location>
        <begin position="68"/>
        <end position="98"/>
    </location>
</feature>
<keyword evidence="3" id="KW-1185">Reference proteome</keyword>
<dbReference type="EMBL" id="JAVRRF010000001">
    <property type="protein sequence ID" value="KAK5068302.1"/>
    <property type="molecule type" value="Genomic_DNA"/>
</dbReference>
<feature type="region of interest" description="Disordered" evidence="1">
    <location>
        <begin position="118"/>
        <end position="196"/>
    </location>
</feature>
<organism evidence="2 3">
    <name type="scientific">Exophiala sideris</name>
    <dbReference type="NCBI Taxonomy" id="1016849"/>
    <lineage>
        <taxon>Eukaryota</taxon>
        <taxon>Fungi</taxon>
        <taxon>Dikarya</taxon>
        <taxon>Ascomycota</taxon>
        <taxon>Pezizomycotina</taxon>
        <taxon>Eurotiomycetes</taxon>
        <taxon>Chaetothyriomycetidae</taxon>
        <taxon>Chaetothyriales</taxon>
        <taxon>Herpotrichiellaceae</taxon>
        <taxon>Exophiala</taxon>
    </lineage>
</organism>
<proteinExistence type="predicted"/>
<feature type="compositionally biased region" description="Basic and acidic residues" evidence="1">
    <location>
        <begin position="168"/>
        <end position="184"/>
    </location>
</feature>
<reference evidence="2 3" key="1">
    <citation type="submission" date="2023-08" db="EMBL/GenBank/DDBJ databases">
        <title>Black Yeasts Isolated from many extreme environments.</title>
        <authorList>
            <person name="Coleine C."/>
            <person name="Stajich J.E."/>
            <person name="Selbmann L."/>
        </authorList>
    </citation>
    <scope>NUCLEOTIDE SEQUENCE [LARGE SCALE GENOMIC DNA]</scope>
    <source>
        <strain evidence="2 3">CCFEE 6328</strain>
    </source>
</reference>
<name>A0ABR0JQS0_9EURO</name>
<evidence type="ECO:0000313" key="2">
    <source>
        <dbReference type="EMBL" id="KAK5068302.1"/>
    </source>
</evidence>
<dbReference type="Proteomes" id="UP001345691">
    <property type="component" value="Unassembled WGS sequence"/>
</dbReference>
<evidence type="ECO:0008006" key="4">
    <source>
        <dbReference type="Google" id="ProtNLM"/>
    </source>
</evidence>
<feature type="compositionally biased region" description="Low complexity" evidence="1">
    <location>
        <begin position="151"/>
        <end position="167"/>
    </location>
</feature>
<evidence type="ECO:0000313" key="3">
    <source>
        <dbReference type="Proteomes" id="UP001345691"/>
    </source>
</evidence>